<dbReference type="STRING" id="623744.A0A553Q4G0"/>
<dbReference type="PANTHER" id="PTHR10528">
    <property type="entry name" value="AF4/FMR2 FAMILY MEMBER"/>
    <property type="match status" value="1"/>
</dbReference>
<organism evidence="2 3">
    <name type="scientific">Danionella cerebrum</name>
    <dbReference type="NCBI Taxonomy" id="2873325"/>
    <lineage>
        <taxon>Eukaryota</taxon>
        <taxon>Metazoa</taxon>
        <taxon>Chordata</taxon>
        <taxon>Craniata</taxon>
        <taxon>Vertebrata</taxon>
        <taxon>Euteleostomi</taxon>
        <taxon>Actinopterygii</taxon>
        <taxon>Neopterygii</taxon>
        <taxon>Teleostei</taxon>
        <taxon>Ostariophysi</taxon>
        <taxon>Cypriniformes</taxon>
        <taxon>Danionidae</taxon>
        <taxon>Danioninae</taxon>
        <taxon>Danionella</taxon>
    </lineage>
</organism>
<evidence type="ECO:0000313" key="3">
    <source>
        <dbReference type="Proteomes" id="UP000316079"/>
    </source>
</evidence>
<dbReference type="GO" id="GO:0016607">
    <property type="term" value="C:nuclear speck"/>
    <property type="evidence" value="ECO:0007669"/>
    <property type="project" value="TreeGrafter"/>
</dbReference>
<comment type="caution">
    <text evidence="2">The sequence shown here is derived from an EMBL/GenBank/DDBJ whole genome shotgun (WGS) entry which is preliminary data.</text>
</comment>
<gene>
    <name evidence="2" type="ORF">DNTS_027784</name>
</gene>
<sequence>MPSSLGLQLLAFWPGATVERLQQTDTFGREKHTDSSQYRTCAVECESGCTPAIPCFSQAAELSQQLFVSAPDGLPKHRVSRTNKGDALANRVQNTLGNYDEMKELLTNHSNQSHLVGIPKNTVPQTPVEKPEQPGFFTEAQSSRAPPLQSGSNSTSMPPPPPNAMPVSTVVHGHQGKKPRSSDWSRGGHCSSSTQALTRGKHNAHEQTLSRHDLDQEDTSPDTSGTSTSLHSSRKQTQAVKDPSMVDLGKSPAEQESCSYGSSSPLASTSLLPSGLSTPTFPQVLHCKPSSAVQQKPTAYVRPMDGQDQVPNDSPELKPPMELVEGYSLPFGGLLDTKNSTAGVKTKIPKLTLPQSGELPHWAEKHHFTFSFFTWGSIVPDPNSASTISLHHMLTVLSKPAWLYVCDDALCPDFISCCLHRPQFDLEAVQQESAASSDGEAALCETCLMRSIELLLLLDTALVSSED</sequence>
<name>A0A553Q4G0_9TELE</name>
<dbReference type="AlphaFoldDB" id="A0A553Q4G0"/>
<reference evidence="2 3" key="1">
    <citation type="journal article" date="2019" name="Sci. Data">
        <title>Hybrid genome assembly and annotation of Danionella translucida.</title>
        <authorList>
            <person name="Kadobianskyi M."/>
            <person name="Schulze L."/>
            <person name="Schuelke M."/>
            <person name="Judkewitz B."/>
        </authorList>
    </citation>
    <scope>NUCLEOTIDE SEQUENCE [LARGE SCALE GENOMIC DNA]</scope>
    <source>
        <strain evidence="2 3">Bolton</strain>
    </source>
</reference>
<dbReference type="PANTHER" id="PTHR10528:SF18">
    <property type="entry name" value="AF4_FMR2 FAMILY MEMBER 2"/>
    <property type="match status" value="1"/>
</dbReference>
<dbReference type="Gene3D" id="6.10.250.2670">
    <property type="match status" value="1"/>
</dbReference>
<dbReference type="Pfam" id="PF05110">
    <property type="entry name" value="AF-4"/>
    <property type="match status" value="1"/>
</dbReference>
<feature type="compositionally biased region" description="Basic and acidic residues" evidence="1">
    <location>
        <begin position="203"/>
        <end position="214"/>
    </location>
</feature>
<dbReference type="GO" id="GO:0043484">
    <property type="term" value="P:regulation of RNA splicing"/>
    <property type="evidence" value="ECO:0007669"/>
    <property type="project" value="TreeGrafter"/>
</dbReference>
<evidence type="ECO:0000313" key="2">
    <source>
        <dbReference type="EMBL" id="TRY84814.1"/>
    </source>
</evidence>
<protein>
    <recommendedName>
        <fullName evidence="4">AF4/FMR2 C-terminal homology domain-containing protein</fullName>
    </recommendedName>
</protein>
<dbReference type="EMBL" id="SRMA01026378">
    <property type="protein sequence ID" value="TRY84814.1"/>
    <property type="molecule type" value="Genomic_DNA"/>
</dbReference>
<proteinExistence type="predicted"/>
<feature type="region of interest" description="Disordered" evidence="1">
    <location>
        <begin position="111"/>
        <end position="267"/>
    </location>
</feature>
<dbReference type="InterPro" id="IPR007797">
    <property type="entry name" value="AF4/FMR2"/>
</dbReference>
<keyword evidence="3" id="KW-1185">Reference proteome</keyword>
<accession>A0A553Q4G0</accession>
<dbReference type="GO" id="GO:0002151">
    <property type="term" value="F:G-quadruplex RNA binding"/>
    <property type="evidence" value="ECO:0007669"/>
    <property type="project" value="TreeGrafter"/>
</dbReference>
<evidence type="ECO:0000256" key="1">
    <source>
        <dbReference type="SAM" id="MobiDB-lite"/>
    </source>
</evidence>
<dbReference type="OrthoDB" id="6382204at2759"/>
<evidence type="ECO:0008006" key="4">
    <source>
        <dbReference type="Google" id="ProtNLM"/>
    </source>
</evidence>
<dbReference type="Proteomes" id="UP000316079">
    <property type="component" value="Unassembled WGS sequence"/>
</dbReference>